<accession>A0A932FV25</accession>
<dbReference type="Proteomes" id="UP000769766">
    <property type="component" value="Unassembled WGS sequence"/>
</dbReference>
<dbReference type="SMART" id="SM00327">
    <property type="entry name" value="VWA"/>
    <property type="match status" value="1"/>
</dbReference>
<evidence type="ECO:0000313" key="4">
    <source>
        <dbReference type="Proteomes" id="UP000769766"/>
    </source>
</evidence>
<evidence type="ECO:0000256" key="1">
    <source>
        <dbReference type="SAM" id="MobiDB-lite"/>
    </source>
</evidence>
<dbReference type="SUPFAM" id="SSF53300">
    <property type="entry name" value="vWA-like"/>
    <property type="match status" value="1"/>
</dbReference>
<proteinExistence type="predicted"/>
<organism evidence="3 4">
    <name type="scientific">Tectimicrobiota bacterium</name>
    <dbReference type="NCBI Taxonomy" id="2528274"/>
    <lineage>
        <taxon>Bacteria</taxon>
        <taxon>Pseudomonadati</taxon>
        <taxon>Nitrospinota/Tectimicrobiota group</taxon>
        <taxon>Candidatus Tectimicrobiota</taxon>
    </lineage>
</organism>
<evidence type="ECO:0000259" key="2">
    <source>
        <dbReference type="SMART" id="SM00327"/>
    </source>
</evidence>
<feature type="domain" description="VWFA" evidence="2">
    <location>
        <begin position="423"/>
        <end position="606"/>
    </location>
</feature>
<reference evidence="3" key="1">
    <citation type="submission" date="2020-07" db="EMBL/GenBank/DDBJ databases">
        <title>Huge and variable diversity of episymbiotic CPR bacteria and DPANN archaea in groundwater ecosystems.</title>
        <authorList>
            <person name="He C.Y."/>
            <person name="Keren R."/>
            <person name="Whittaker M."/>
            <person name="Farag I.F."/>
            <person name="Doudna J."/>
            <person name="Cate J.H.D."/>
            <person name="Banfield J.F."/>
        </authorList>
    </citation>
    <scope>NUCLEOTIDE SEQUENCE</scope>
    <source>
        <strain evidence="3">NC_groundwater_672_Ag_B-0.1um_62_36</strain>
    </source>
</reference>
<name>A0A932FV25_UNCTE</name>
<dbReference type="Gene3D" id="3.40.50.410">
    <property type="entry name" value="von Willebrand factor, type A domain"/>
    <property type="match status" value="1"/>
</dbReference>
<dbReference type="InterPro" id="IPR036465">
    <property type="entry name" value="vWFA_dom_sf"/>
</dbReference>
<dbReference type="InterPro" id="IPR002035">
    <property type="entry name" value="VWF_A"/>
</dbReference>
<protein>
    <recommendedName>
        <fullName evidence="2">VWFA domain-containing protein</fullName>
    </recommendedName>
</protein>
<comment type="caution">
    <text evidence="3">The sequence shown here is derived from an EMBL/GenBank/DDBJ whole genome shotgun (WGS) entry which is preliminary data.</text>
</comment>
<sequence>MIKFKYAKWDGTQEPFSLDAEEIIGRLSDLFLDTSDFSWALSMMMRKGITDEQGQRVVQGIDDLLRKIKSLRQQYLSRYSSAKTFEEMRQRLNQLLASEQGHLEELLRSFGKGRSESPGGLSPEQLQALWERLMGKQEELEPGMIDPEALHRKLKERSRKLRFQRETLPMKLSEAMKLLRHTSFTQSALEAELAQLLGELERVKALEEFFEEYHFKGKEPLSFEEAWKLREIFLLLDQLEQSLESSRWGGDIEEIDSSLVKELLGEEAYQAIEQWKQINQLLIKAGYMTKADNRFQLTPKGIRRIGLQSLKDIFAALKRDPLGQHRISQRGSGGAEAEDTRRYQYGDPFSLDLGRTLMNSLERQSSRYRPLSSDFEVGSVQNPPGRPLFTRSGGDGSPNRPLGPRIDLSPEDFEVYQMQHMTQSSTVLMLDMSWSMAWFNRFFAAKKVALALHHLIKGQFPKDHLFVIGFYSTARELSLEELPFVQLCAGTYGTNMQAGLRVSSRLLARERSLNKQIIMITDGEPTAHYEDGQLFFQYPPGEKTLLETLREVERCTREGVTINTFMLSSDYYLAEFVNKITQINKGRAFYTTPEELGKYLLIDYIAGKRKRIV</sequence>
<dbReference type="CDD" id="cd00198">
    <property type="entry name" value="vWFA"/>
    <property type="match status" value="1"/>
</dbReference>
<dbReference type="AlphaFoldDB" id="A0A932FV25"/>
<gene>
    <name evidence="3" type="ORF">HYY20_05180</name>
</gene>
<feature type="region of interest" description="Disordered" evidence="1">
    <location>
        <begin position="381"/>
        <end position="403"/>
    </location>
</feature>
<dbReference type="EMBL" id="JACPRF010000160">
    <property type="protein sequence ID" value="MBI2876255.1"/>
    <property type="molecule type" value="Genomic_DNA"/>
</dbReference>
<evidence type="ECO:0000313" key="3">
    <source>
        <dbReference type="EMBL" id="MBI2876255.1"/>
    </source>
</evidence>